<protein>
    <submittedName>
        <fullName evidence="2">Cadmium resistance transport/sequestration family protein</fullName>
    </submittedName>
</protein>
<feature type="transmembrane region" description="Helical" evidence="1">
    <location>
        <begin position="131"/>
        <end position="154"/>
    </location>
</feature>
<feature type="transmembrane region" description="Helical" evidence="1">
    <location>
        <begin position="73"/>
        <end position="90"/>
    </location>
</feature>
<keyword evidence="1" id="KW-0812">Transmembrane</keyword>
<keyword evidence="1" id="KW-0472">Membrane</keyword>
<dbReference type="Proteomes" id="UP000233786">
    <property type="component" value="Unassembled WGS sequence"/>
</dbReference>
<proteinExistence type="predicted"/>
<evidence type="ECO:0000256" key="1">
    <source>
        <dbReference type="SAM" id="Phobius"/>
    </source>
</evidence>
<feature type="transmembrane region" description="Helical" evidence="1">
    <location>
        <begin position="43"/>
        <end position="67"/>
    </location>
</feature>
<dbReference type="AlphaFoldDB" id="A0A2N3Y5P8"/>
<keyword evidence="3" id="KW-1185">Reference proteome</keyword>
<dbReference type="EMBL" id="PJNB01000001">
    <property type="protein sequence ID" value="PKW18235.1"/>
    <property type="molecule type" value="Genomic_DNA"/>
</dbReference>
<dbReference type="InterPro" id="IPR004676">
    <property type="entry name" value="Cd-R_transporter"/>
</dbReference>
<reference evidence="2" key="1">
    <citation type="submission" date="2017-12" db="EMBL/GenBank/DDBJ databases">
        <title>Sequencing the genomes of 1000 Actinobacteria strains.</title>
        <authorList>
            <person name="Klenk H.-P."/>
        </authorList>
    </citation>
    <scope>NUCLEOTIDE SEQUENCE [LARGE SCALE GENOMIC DNA]</scope>
    <source>
        <strain evidence="2">DSM 44228</strain>
    </source>
</reference>
<dbReference type="Pfam" id="PF03596">
    <property type="entry name" value="Cad"/>
    <property type="match status" value="1"/>
</dbReference>
<feature type="transmembrane region" description="Helical" evidence="1">
    <location>
        <begin position="6"/>
        <end position="31"/>
    </location>
</feature>
<accession>A0A2N3Y5P8</accession>
<feature type="transmembrane region" description="Helical" evidence="1">
    <location>
        <begin position="174"/>
        <end position="197"/>
    </location>
</feature>
<evidence type="ECO:0000313" key="2">
    <source>
        <dbReference type="EMBL" id="PKW18235.1"/>
    </source>
</evidence>
<gene>
    <name evidence="2" type="ORF">A8926_6305</name>
</gene>
<sequence length="198" mass="20826">MVALGAAVLVAVVMWTATNIDGLVVLTALFLRSAQVGSPRPWQIAAGQYLGSTCLIAMSLLAAVGLMVVPESWIGLLGLLPLALGITGLVRAVRAGEQERDLPSIGVLSVVSIVIANGADNLSVYSAAFRVFSLAQTALTVVVFLTLIGVWCLVARFTATRKRVLSGLDRVRRWLVPVVYIVIGAVILIRTGVVAHVA</sequence>
<keyword evidence="1" id="KW-1133">Transmembrane helix</keyword>
<organism evidence="2 3">
    <name type="scientific">Saccharopolyspora spinosa</name>
    <dbReference type="NCBI Taxonomy" id="60894"/>
    <lineage>
        <taxon>Bacteria</taxon>
        <taxon>Bacillati</taxon>
        <taxon>Actinomycetota</taxon>
        <taxon>Actinomycetes</taxon>
        <taxon>Pseudonocardiales</taxon>
        <taxon>Pseudonocardiaceae</taxon>
        <taxon>Saccharopolyspora</taxon>
    </lineage>
</organism>
<name>A0A2N3Y5P8_SACSN</name>
<evidence type="ECO:0000313" key="3">
    <source>
        <dbReference type="Proteomes" id="UP000233786"/>
    </source>
</evidence>
<comment type="caution">
    <text evidence="2">The sequence shown here is derived from an EMBL/GenBank/DDBJ whole genome shotgun (WGS) entry which is preliminary data.</text>
</comment>